<keyword evidence="4" id="KW-1185">Reference proteome</keyword>
<dbReference type="InterPro" id="IPR011006">
    <property type="entry name" value="CheY-like_superfamily"/>
</dbReference>
<dbReference type="AlphaFoldDB" id="A0A1H1IYM2"/>
<feature type="domain" description="Response regulatory" evidence="2">
    <location>
        <begin position="14"/>
        <end position="139"/>
    </location>
</feature>
<dbReference type="Gene3D" id="3.40.50.2300">
    <property type="match status" value="1"/>
</dbReference>
<proteinExistence type="predicted"/>
<feature type="modified residue" description="4-aspartylphosphate" evidence="1">
    <location>
        <position position="72"/>
    </location>
</feature>
<dbReference type="CDD" id="cd17557">
    <property type="entry name" value="REC_Rcp-like"/>
    <property type="match status" value="1"/>
</dbReference>
<evidence type="ECO:0000313" key="3">
    <source>
        <dbReference type="EMBL" id="SDR42759.1"/>
    </source>
</evidence>
<dbReference type="STRING" id="1095778.SAMN04489842_3928"/>
<evidence type="ECO:0000256" key="1">
    <source>
        <dbReference type="PROSITE-ProRule" id="PRU00169"/>
    </source>
</evidence>
<protein>
    <submittedName>
        <fullName evidence="3">Response regulator receiver domain-containing protein</fullName>
    </submittedName>
</protein>
<dbReference type="PANTHER" id="PTHR44520">
    <property type="entry name" value="RESPONSE REGULATOR RCP1-RELATED"/>
    <property type="match status" value="1"/>
</dbReference>
<dbReference type="InterPro" id="IPR052893">
    <property type="entry name" value="TCS_response_regulator"/>
</dbReference>
<dbReference type="InterPro" id="IPR001789">
    <property type="entry name" value="Sig_transdc_resp-reg_receiver"/>
</dbReference>
<reference evidence="4" key="1">
    <citation type="submission" date="2016-10" db="EMBL/GenBank/DDBJ databases">
        <authorList>
            <person name="Varghese N."/>
            <person name="Submissions S."/>
        </authorList>
    </citation>
    <scope>NUCLEOTIDE SEQUENCE [LARGE SCALE GENOMIC DNA]</scope>
    <source>
        <strain evidence="4">DSM 24767</strain>
    </source>
</reference>
<dbReference type="EMBL" id="FNLC01000006">
    <property type="protein sequence ID" value="SDR42759.1"/>
    <property type="molecule type" value="Genomic_DNA"/>
</dbReference>
<evidence type="ECO:0000313" key="4">
    <source>
        <dbReference type="Proteomes" id="UP000198848"/>
    </source>
</evidence>
<sequence length="153" mass="17064">MASGSRSRSGEPREVLLVEDNPGDVRLIEDAFEMVSEDTELRTATDSYEALHLLHRGVTDDSTSLPDLALVDLNLPGKDGCELLESIRDDPHIECLPVIILTSSESRTDITRCYEAGANAYITKPSDPDEYVRLAEMIEQFWYQNVQLPPIPS</sequence>
<gene>
    <name evidence="3" type="ORF">SAMN04489842_3928</name>
</gene>
<dbReference type="Proteomes" id="UP000198848">
    <property type="component" value="Unassembled WGS sequence"/>
</dbReference>
<dbReference type="RefSeq" id="WP_090385654.1">
    <property type="nucleotide sequence ID" value="NZ_FNLC01000006.1"/>
</dbReference>
<dbReference type="GO" id="GO:0000160">
    <property type="term" value="P:phosphorelay signal transduction system"/>
    <property type="evidence" value="ECO:0007669"/>
    <property type="project" value="InterPro"/>
</dbReference>
<dbReference type="Pfam" id="PF00072">
    <property type="entry name" value="Response_reg"/>
    <property type="match status" value="1"/>
</dbReference>
<dbReference type="SUPFAM" id="SSF52172">
    <property type="entry name" value="CheY-like"/>
    <property type="match status" value="1"/>
</dbReference>
<evidence type="ECO:0000259" key="2">
    <source>
        <dbReference type="PROSITE" id="PS50110"/>
    </source>
</evidence>
<dbReference type="SMART" id="SM00448">
    <property type="entry name" value="REC"/>
    <property type="match status" value="1"/>
</dbReference>
<name>A0A1H1IYM2_NATTX</name>
<dbReference type="PANTHER" id="PTHR44520:SF2">
    <property type="entry name" value="RESPONSE REGULATOR RCP1"/>
    <property type="match status" value="1"/>
</dbReference>
<organism evidence="3 4">
    <name type="scientific">Natronobacterium texcoconense</name>
    <dbReference type="NCBI Taxonomy" id="1095778"/>
    <lineage>
        <taxon>Archaea</taxon>
        <taxon>Methanobacteriati</taxon>
        <taxon>Methanobacteriota</taxon>
        <taxon>Stenosarchaea group</taxon>
        <taxon>Halobacteria</taxon>
        <taxon>Halobacteriales</taxon>
        <taxon>Natrialbaceae</taxon>
        <taxon>Natronobacterium</taxon>
    </lineage>
</organism>
<keyword evidence="1" id="KW-0597">Phosphoprotein</keyword>
<dbReference type="PROSITE" id="PS50110">
    <property type="entry name" value="RESPONSE_REGULATORY"/>
    <property type="match status" value="1"/>
</dbReference>
<dbReference type="OrthoDB" id="9652at2157"/>
<accession>A0A1H1IYM2</accession>